<dbReference type="EMBL" id="LGST01000055">
    <property type="protein sequence ID" value="KND96459.1"/>
    <property type="molecule type" value="Genomic_DNA"/>
</dbReference>
<dbReference type="Proteomes" id="UP000037122">
    <property type="component" value="Unassembled WGS sequence"/>
</dbReference>
<evidence type="ECO:0000313" key="1">
    <source>
        <dbReference type="EMBL" id="KND96459.1"/>
    </source>
</evidence>
<proteinExistence type="predicted"/>
<protein>
    <submittedName>
        <fullName evidence="1">Uncharacterized protein</fullName>
    </submittedName>
</protein>
<accession>A0A0L0NR08</accession>
<comment type="caution">
    <text evidence="1">The sequence shown here is derived from an EMBL/GenBank/DDBJ whole genome shotgun (WGS) entry which is preliminary data.</text>
</comment>
<reference evidence="2" key="1">
    <citation type="journal article" date="2015" name="BMC Genomics">
        <title>Draft genome of a commonly misdiagnosed multidrug resistant pathogen Candida auris.</title>
        <authorList>
            <person name="Chatterjee S."/>
            <person name="Alampalli S.V."/>
            <person name="Nageshan R.K."/>
            <person name="Chettiar S.T."/>
            <person name="Joshi S."/>
            <person name="Tatu U.S."/>
        </authorList>
    </citation>
    <scope>NUCLEOTIDE SEQUENCE [LARGE SCALE GENOMIC DNA]</scope>
    <source>
        <strain evidence="2">6684</strain>
    </source>
</reference>
<organism evidence="1 2">
    <name type="scientific">Candidozyma auris</name>
    <name type="common">Yeast</name>
    <name type="synonym">Candida auris</name>
    <dbReference type="NCBI Taxonomy" id="498019"/>
    <lineage>
        <taxon>Eukaryota</taxon>
        <taxon>Fungi</taxon>
        <taxon>Dikarya</taxon>
        <taxon>Ascomycota</taxon>
        <taxon>Saccharomycotina</taxon>
        <taxon>Pichiomycetes</taxon>
        <taxon>Metschnikowiaceae</taxon>
        <taxon>Candidozyma</taxon>
    </lineage>
</organism>
<dbReference type="VEuPathDB" id="FungiDB:QG37_07196"/>
<dbReference type="AlphaFoldDB" id="A0A0L0NR08"/>
<name>A0A0L0NR08_CANAR</name>
<sequence length="58" mass="6663">MVCWFTQFGQEDTYSLYGVRDCVQGRALKPAAPKEESLLQSWYYQEALNGRNSVDKGK</sequence>
<evidence type="ECO:0000313" key="2">
    <source>
        <dbReference type="Proteomes" id="UP000037122"/>
    </source>
</evidence>
<gene>
    <name evidence="1" type="ORF">QG37_07196</name>
</gene>